<organism evidence="2 3">
    <name type="scientific">Sphingobium quisquiliarum P25</name>
    <dbReference type="NCBI Taxonomy" id="1329909"/>
    <lineage>
        <taxon>Bacteria</taxon>
        <taxon>Pseudomonadati</taxon>
        <taxon>Pseudomonadota</taxon>
        <taxon>Alphaproteobacteria</taxon>
        <taxon>Sphingomonadales</taxon>
        <taxon>Sphingomonadaceae</taxon>
        <taxon>Sphingobium</taxon>
    </lineage>
</organism>
<comment type="caution">
    <text evidence="2">The sequence shown here is derived from an EMBL/GenBank/DDBJ whole genome shotgun (WGS) entry which is preliminary data.</text>
</comment>
<evidence type="ECO:0000313" key="2">
    <source>
        <dbReference type="EMBL" id="EQA99495.1"/>
    </source>
</evidence>
<reference evidence="2 3" key="1">
    <citation type="journal article" date="2013" name="Genome Announc.">
        <title>Draft Genome Sequence of Sphingobium quisquiliarum Strain P25T, a Novel Hexachlorocyclohexane (HCH)-Degrading Bacterium Isolated from an HCH Dumpsite.</title>
        <authorList>
            <person name="Kumar Singh A."/>
            <person name="Sangwan N."/>
            <person name="Sharma A."/>
            <person name="Gupta V."/>
            <person name="Khurana J.P."/>
            <person name="Lal R."/>
        </authorList>
    </citation>
    <scope>NUCLEOTIDE SEQUENCE [LARGE SCALE GENOMIC DNA]</scope>
    <source>
        <strain evidence="2 3">P25</strain>
    </source>
</reference>
<keyword evidence="3" id="KW-1185">Reference proteome</keyword>
<feature type="region of interest" description="Disordered" evidence="1">
    <location>
        <begin position="128"/>
        <end position="158"/>
    </location>
</feature>
<sequence>MLHDIAVGPFAEQPAGKIAPPLAIGAAAHVQLNESAGFLHIFPGRGRLAGLQADDGVAHTQRFARFHRQVAGQAVSLVEQADHGDPLTHGRAGQGRIFAVADRGAFDAHRSGLVRGGDIVIAAARQKQGAAEQWQAGQDRQERPRPAQGHDASGLHAS</sequence>
<evidence type="ECO:0000256" key="1">
    <source>
        <dbReference type="SAM" id="MobiDB-lite"/>
    </source>
</evidence>
<dbReference type="PATRIC" id="fig|1329909.3.peg.3758"/>
<gene>
    <name evidence="2" type="ORF">L288_19550</name>
</gene>
<accession>T0G6U6</accession>
<dbReference type="EMBL" id="ATHO01000165">
    <property type="protein sequence ID" value="EQA99495.1"/>
    <property type="molecule type" value="Genomic_DNA"/>
</dbReference>
<proteinExistence type="predicted"/>
<dbReference type="AlphaFoldDB" id="T0G6U6"/>
<dbReference type="Proteomes" id="UP000015525">
    <property type="component" value="Unassembled WGS sequence"/>
</dbReference>
<name>T0G6U6_9SPHN</name>
<protein>
    <submittedName>
        <fullName evidence="2">Uncharacterized protein</fullName>
    </submittedName>
</protein>
<evidence type="ECO:0000313" key="3">
    <source>
        <dbReference type="Proteomes" id="UP000015525"/>
    </source>
</evidence>